<comment type="caution">
    <text evidence="2">The sequence shown here is derived from an EMBL/GenBank/DDBJ whole genome shotgun (WGS) entry which is preliminary data.</text>
</comment>
<reference evidence="2" key="1">
    <citation type="journal article" date="2020" name="Microb. Genom.">
        <title>Genetic diversity of clinical and environmental Mucorales isolates obtained from an investigation of mucormycosis cases among solid organ transplant recipients.</title>
        <authorList>
            <person name="Nguyen M.H."/>
            <person name="Kaul D."/>
            <person name="Muto C."/>
            <person name="Cheng S.J."/>
            <person name="Richter R.A."/>
            <person name="Bruno V.M."/>
            <person name="Liu G."/>
            <person name="Beyhan S."/>
            <person name="Sundermann A.J."/>
            <person name="Mounaud S."/>
            <person name="Pasculle A.W."/>
            <person name="Nierman W.C."/>
            <person name="Driscoll E."/>
            <person name="Cumbie R."/>
            <person name="Clancy C.J."/>
            <person name="Dupont C.L."/>
        </authorList>
    </citation>
    <scope>NUCLEOTIDE SEQUENCE</scope>
    <source>
        <strain evidence="2">GL16</strain>
    </source>
</reference>
<dbReference type="EMBL" id="JAANIT010002438">
    <property type="protein sequence ID" value="KAG1536437.1"/>
    <property type="molecule type" value="Genomic_DNA"/>
</dbReference>
<gene>
    <name evidence="2" type="ORF">G6F51_010970</name>
</gene>
<dbReference type="PANTHER" id="PTHR19446">
    <property type="entry name" value="REVERSE TRANSCRIPTASES"/>
    <property type="match status" value="1"/>
</dbReference>
<evidence type="ECO:0000313" key="3">
    <source>
        <dbReference type="Proteomes" id="UP000717996"/>
    </source>
</evidence>
<dbReference type="CDD" id="cd01650">
    <property type="entry name" value="RT_nLTR_like"/>
    <property type="match status" value="1"/>
</dbReference>
<protein>
    <recommendedName>
        <fullName evidence="1">Reverse transcriptase domain-containing protein</fullName>
    </recommendedName>
</protein>
<accession>A0A9P6Y0T6</accession>
<dbReference type="InterPro" id="IPR043502">
    <property type="entry name" value="DNA/RNA_pol_sf"/>
</dbReference>
<organism evidence="2 3">
    <name type="scientific">Rhizopus oryzae</name>
    <name type="common">Mucormycosis agent</name>
    <name type="synonym">Rhizopus arrhizus var. delemar</name>
    <dbReference type="NCBI Taxonomy" id="64495"/>
    <lineage>
        <taxon>Eukaryota</taxon>
        <taxon>Fungi</taxon>
        <taxon>Fungi incertae sedis</taxon>
        <taxon>Mucoromycota</taxon>
        <taxon>Mucoromycotina</taxon>
        <taxon>Mucoromycetes</taxon>
        <taxon>Mucorales</taxon>
        <taxon>Mucorineae</taxon>
        <taxon>Rhizopodaceae</taxon>
        <taxon>Rhizopus</taxon>
    </lineage>
</organism>
<sequence length="417" mass="48434">MQETFNLKEFYYKKWRKAQGLNSLKYWLFHQETKARLRRMILQRRKETWRQFCDQMEQGEYTKAIAKFCKIRKNRTLKPSFSTIEGPQHAANVMASHLQSIYSRHLLQEADRTLPSLGNPTTPFEIETCPITLEDIHTSLKRLPPKKAPGIDHVRQEMLIPIQNQLAPILLFLFRLCWAWSYTPVNWRITQVVPIYKKGDPCEPGNHRPISLTSIFRKLLEFCLQHFLADCSPPLDLAQGGFREARSSLDKALCLAEICTILRRHHSITPVLAFLDIKSAYDTVDRCYIWKNLENNSPAPLIGLLRNLFDEVQIEVLLNNAASSRFSPVTGVLQGYILSPFLYSIYINDLPKLLRPQPLEDDLSPIQLAPFMTCLLQWVKKLHQRNSVFRKYQYSSVSLKVNITKLGTKRVTTVTIY</sequence>
<evidence type="ECO:0000259" key="1">
    <source>
        <dbReference type="Pfam" id="PF00078"/>
    </source>
</evidence>
<dbReference type="Pfam" id="PF00078">
    <property type="entry name" value="RVT_1"/>
    <property type="match status" value="1"/>
</dbReference>
<dbReference type="AlphaFoldDB" id="A0A9P6Y0T6"/>
<feature type="domain" description="Reverse transcriptase" evidence="1">
    <location>
        <begin position="197"/>
        <end position="357"/>
    </location>
</feature>
<dbReference type="Proteomes" id="UP000717996">
    <property type="component" value="Unassembled WGS sequence"/>
</dbReference>
<dbReference type="InterPro" id="IPR000477">
    <property type="entry name" value="RT_dom"/>
</dbReference>
<evidence type="ECO:0000313" key="2">
    <source>
        <dbReference type="EMBL" id="KAG1536437.1"/>
    </source>
</evidence>
<dbReference type="SUPFAM" id="SSF56672">
    <property type="entry name" value="DNA/RNA polymerases"/>
    <property type="match status" value="1"/>
</dbReference>
<dbReference type="OrthoDB" id="2207231at2759"/>
<name>A0A9P6Y0T6_RHIOR</name>
<proteinExistence type="predicted"/>